<accession>A0A0E9SRP5</accession>
<reference evidence="1" key="1">
    <citation type="submission" date="2014-11" db="EMBL/GenBank/DDBJ databases">
        <authorList>
            <person name="Amaro Gonzalez C."/>
        </authorList>
    </citation>
    <scope>NUCLEOTIDE SEQUENCE</scope>
</reference>
<dbReference type="AlphaFoldDB" id="A0A0E9SRP5"/>
<proteinExistence type="predicted"/>
<sequence length="60" mass="6905">MTAYRSNYLPVCSQFVFRNITYYIPPPASQCNVSMSCRHLFVLSMNACAVLERNWKHSAS</sequence>
<protein>
    <submittedName>
        <fullName evidence="1">Uncharacterized protein</fullName>
    </submittedName>
</protein>
<evidence type="ECO:0000313" key="1">
    <source>
        <dbReference type="EMBL" id="JAH44034.1"/>
    </source>
</evidence>
<dbReference type="EMBL" id="GBXM01064543">
    <property type="protein sequence ID" value="JAH44034.1"/>
    <property type="molecule type" value="Transcribed_RNA"/>
</dbReference>
<name>A0A0E9SRP5_ANGAN</name>
<organism evidence="1">
    <name type="scientific">Anguilla anguilla</name>
    <name type="common">European freshwater eel</name>
    <name type="synonym">Muraena anguilla</name>
    <dbReference type="NCBI Taxonomy" id="7936"/>
    <lineage>
        <taxon>Eukaryota</taxon>
        <taxon>Metazoa</taxon>
        <taxon>Chordata</taxon>
        <taxon>Craniata</taxon>
        <taxon>Vertebrata</taxon>
        <taxon>Euteleostomi</taxon>
        <taxon>Actinopterygii</taxon>
        <taxon>Neopterygii</taxon>
        <taxon>Teleostei</taxon>
        <taxon>Anguilliformes</taxon>
        <taxon>Anguillidae</taxon>
        <taxon>Anguilla</taxon>
    </lineage>
</organism>
<reference evidence="1" key="2">
    <citation type="journal article" date="2015" name="Fish Shellfish Immunol.">
        <title>Early steps in the European eel (Anguilla anguilla)-Vibrio vulnificus interaction in the gills: Role of the RtxA13 toxin.</title>
        <authorList>
            <person name="Callol A."/>
            <person name="Pajuelo D."/>
            <person name="Ebbesson L."/>
            <person name="Teles M."/>
            <person name="MacKenzie S."/>
            <person name="Amaro C."/>
        </authorList>
    </citation>
    <scope>NUCLEOTIDE SEQUENCE</scope>
</reference>